<evidence type="ECO:0000256" key="1">
    <source>
        <dbReference type="SAM" id="MobiDB-lite"/>
    </source>
</evidence>
<protein>
    <submittedName>
        <fullName evidence="2">Uncharacterized protein</fullName>
    </submittedName>
</protein>
<dbReference type="EMBL" id="CM009756">
    <property type="protein sequence ID" value="PUZ43718.1"/>
    <property type="molecule type" value="Genomic_DNA"/>
</dbReference>
<feature type="region of interest" description="Disordered" evidence="1">
    <location>
        <begin position="45"/>
        <end position="79"/>
    </location>
</feature>
<organism evidence="2 3">
    <name type="scientific">Panicum hallii var. hallii</name>
    <dbReference type="NCBI Taxonomy" id="1504633"/>
    <lineage>
        <taxon>Eukaryota</taxon>
        <taxon>Viridiplantae</taxon>
        <taxon>Streptophyta</taxon>
        <taxon>Embryophyta</taxon>
        <taxon>Tracheophyta</taxon>
        <taxon>Spermatophyta</taxon>
        <taxon>Magnoliopsida</taxon>
        <taxon>Liliopsida</taxon>
        <taxon>Poales</taxon>
        <taxon>Poaceae</taxon>
        <taxon>PACMAD clade</taxon>
        <taxon>Panicoideae</taxon>
        <taxon>Panicodae</taxon>
        <taxon>Paniceae</taxon>
        <taxon>Panicinae</taxon>
        <taxon>Panicum</taxon>
        <taxon>Panicum sect. Panicum</taxon>
    </lineage>
</organism>
<proteinExistence type="predicted"/>
<dbReference type="Gramene" id="PUZ43718">
    <property type="protein sequence ID" value="PUZ43718"/>
    <property type="gene ID" value="GQ55_8G030700"/>
</dbReference>
<evidence type="ECO:0000313" key="2">
    <source>
        <dbReference type="EMBL" id="PUZ43718.1"/>
    </source>
</evidence>
<reference evidence="2 3" key="1">
    <citation type="submission" date="2018-04" db="EMBL/GenBank/DDBJ databases">
        <title>WGS assembly of Panicum hallii var. hallii HAL2.</title>
        <authorList>
            <person name="Lovell J."/>
            <person name="Jenkins J."/>
            <person name="Lowry D."/>
            <person name="Mamidi S."/>
            <person name="Sreedasyam A."/>
            <person name="Weng X."/>
            <person name="Barry K."/>
            <person name="Bonette J."/>
            <person name="Campitelli B."/>
            <person name="Daum C."/>
            <person name="Gordon S."/>
            <person name="Gould B."/>
            <person name="Lipzen A."/>
            <person name="MacQueen A."/>
            <person name="Palacio-Mejia J."/>
            <person name="Plott C."/>
            <person name="Shakirov E."/>
            <person name="Shu S."/>
            <person name="Yoshinaga Y."/>
            <person name="Zane M."/>
            <person name="Rokhsar D."/>
            <person name="Grimwood J."/>
            <person name="Schmutz J."/>
            <person name="Juenger T."/>
        </authorList>
    </citation>
    <scope>NUCLEOTIDE SEQUENCE [LARGE SCALE GENOMIC DNA]</scope>
    <source>
        <strain evidence="3">cv. HAL2</strain>
    </source>
</reference>
<keyword evidence="3" id="KW-1185">Reference proteome</keyword>
<sequence length="270" mass="29477">MEPSSLCPFQPAMVTAATRAAAAPFVAVRRGECFFVPPQRWRMRPARAGRWPGRARATTDPKASSSPVQGGGPPELPRSSTALRVVGAGVALAVALGGVSWAAARGRGAAAGPVPPPALVLCNVLNNNAAARAPMKKRLVDFMDGLSIVMRSSDMLRATDPRDREKIMVGREEHFSKTRNADEGLKLIQTLILLGNWREAEATCQKLTNLYPDDPEPRLLSIVINVTQVMETLLRKDPTTTHNDTEEMANKINEMTKNAINDAWKKYREK</sequence>
<accession>A0A2T7CK73</accession>
<name>A0A2T7CK73_9POAL</name>
<gene>
    <name evidence="2" type="ORF">GQ55_8G030700</name>
</gene>
<dbReference type="AlphaFoldDB" id="A0A2T7CK73"/>
<dbReference type="OrthoDB" id="682014at2759"/>
<evidence type="ECO:0000313" key="3">
    <source>
        <dbReference type="Proteomes" id="UP000244336"/>
    </source>
</evidence>
<dbReference type="Proteomes" id="UP000244336">
    <property type="component" value="Chromosome 8"/>
</dbReference>